<name>A0A8J5I6R5_ZINOF</name>
<protein>
    <submittedName>
        <fullName evidence="2">Uncharacterized protein</fullName>
    </submittedName>
</protein>
<dbReference type="EMBL" id="JACMSC010000001">
    <property type="protein sequence ID" value="KAG6536908.1"/>
    <property type="molecule type" value="Genomic_DNA"/>
</dbReference>
<feature type="compositionally biased region" description="Low complexity" evidence="1">
    <location>
        <begin position="7"/>
        <end position="18"/>
    </location>
</feature>
<dbReference type="AlphaFoldDB" id="A0A8J5I6R5"/>
<accession>A0A8J5I6R5</accession>
<proteinExistence type="predicted"/>
<gene>
    <name evidence="2" type="ORF">ZIOFF_001984</name>
</gene>
<dbReference type="Proteomes" id="UP000734854">
    <property type="component" value="Unassembled WGS sequence"/>
</dbReference>
<evidence type="ECO:0000313" key="3">
    <source>
        <dbReference type="Proteomes" id="UP000734854"/>
    </source>
</evidence>
<evidence type="ECO:0000313" key="2">
    <source>
        <dbReference type="EMBL" id="KAG6536908.1"/>
    </source>
</evidence>
<keyword evidence="3" id="KW-1185">Reference proteome</keyword>
<organism evidence="2 3">
    <name type="scientific">Zingiber officinale</name>
    <name type="common">Ginger</name>
    <name type="synonym">Amomum zingiber</name>
    <dbReference type="NCBI Taxonomy" id="94328"/>
    <lineage>
        <taxon>Eukaryota</taxon>
        <taxon>Viridiplantae</taxon>
        <taxon>Streptophyta</taxon>
        <taxon>Embryophyta</taxon>
        <taxon>Tracheophyta</taxon>
        <taxon>Spermatophyta</taxon>
        <taxon>Magnoliopsida</taxon>
        <taxon>Liliopsida</taxon>
        <taxon>Zingiberales</taxon>
        <taxon>Zingiberaceae</taxon>
        <taxon>Zingiber</taxon>
    </lineage>
</organism>
<sequence length="118" mass="12896">MEKVGDSHSSSDPVSPTSNEMMKAKSPEILRLEKIKGVIEKLQASGEDIDVEYRNGTVIVEGHFDLEKLQNEAGDAINSIRYPSRIPTSGRCTMSLRWEMLEAPGSMLVADGCSSGPR</sequence>
<comment type="caution">
    <text evidence="2">The sequence shown here is derived from an EMBL/GenBank/DDBJ whole genome shotgun (WGS) entry which is preliminary data.</text>
</comment>
<feature type="region of interest" description="Disordered" evidence="1">
    <location>
        <begin position="1"/>
        <end position="26"/>
    </location>
</feature>
<reference evidence="2 3" key="1">
    <citation type="submission" date="2020-08" db="EMBL/GenBank/DDBJ databases">
        <title>Plant Genome Project.</title>
        <authorList>
            <person name="Zhang R.-G."/>
        </authorList>
    </citation>
    <scope>NUCLEOTIDE SEQUENCE [LARGE SCALE GENOMIC DNA]</scope>
    <source>
        <tissue evidence="2">Rhizome</tissue>
    </source>
</reference>
<evidence type="ECO:0000256" key="1">
    <source>
        <dbReference type="SAM" id="MobiDB-lite"/>
    </source>
</evidence>